<evidence type="ECO:0008006" key="5">
    <source>
        <dbReference type="Google" id="ProtNLM"/>
    </source>
</evidence>
<dbReference type="PANTHER" id="PTHR36205">
    <property type="entry name" value="CHROMOSOME 19, WHOLE GENOME SHOTGUN SEQUENCE"/>
    <property type="match status" value="1"/>
</dbReference>
<dbReference type="OrthoDB" id="3353407at2759"/>
<evidence type="ECO:0000313" key="3">
    <source>
        <dbReference type="EMBL" id="OAA76218.1"/>
    </source>
</evidence>
<dbReference type="PANTHER" id="PTHR36205:SF3">
    <property type="entry name" value="MAJOR FACILITATOR SUPERFAMILY TRANSPORTER"/>
    <property type="match status" value="1"/>
</dbReference>
<name>A0A162KK90_CORDF</name>
<feature type="transmembrane region" description="Helical" evidence="2">
    <location>
        <begin position="12"/>
        <end position="30"/>
    </location>
</feature>
<keyword evidence="2" id="KW-0812">Transmembrane</keyword>
<feature type="region of interest" description="Disordered" evidence="1">
    <location>
        <begin position="55"/>
        <end position="89"/>
    </location>
</feature>
<evidence type="ECO:0000256" key="2">
    <source>
        <dbReference type="SAM" id="Phobius"/>
    </source>
</evidence>
<feature type="compositionally biased region" description="Pro residues" evidence="1">
    <location>
        <begin position="72"/>
        <end position="82"/>
    </location>
</feature>
<sequence>MRNFSPVRSRRTFSLVICLVFFGALLYNDYMRKRPWLHIPRSNAYYNGVHTITRPGNPVLDRQGEARASPTDKPPTPRPYNPYPGRETSRTCYLDAEDTTPAPNIYAYDGVPEQMPTPVLGSYELLKIRDDVCFDRFGRYGPYGLGYGKALGGVGFEKETEDSSAEHVWAKTGLIDYRRINWADAQQRCYESNNRQAESIADESRTSTRIKSRTAVVVRSYEGFAWTPMFILNLRAMITELSLKTGGEYSLHLLMQVKDTKYPVWADSTLREAYLKKHVPSEFQGLVTLWSELQMKLLYPGDYSICFRNPTGEDVHGVYRSPHLPLQNFAKEHPEYDHFWNWEMDVRVLGSYYEMLDRLSKWADARSRELLWEHNERYYIPGYHKSWENFTSTVRKQEESQNQALLGPLNAPWRKKLSFEEEGESILPSDCLHQHGTCGVEEDADLITLNPIFDVRHSDWYFAQDVTGYDKALWEDLPRRAAIITVGRYSRRLLMAMHEEVWRYNHNMFAEMFPASIAFHHGFKAVYAPHPVYLNRAWGPASEIDKHFNRGERHSTSGRSGPFSLSTEHVHGISSWYYKSHFAEQLWRRWLGYADSKGGGGLEEESGDDGTGRMCLRSMLLHPIKHEHPSE</sequence>
<organism evidence="3 4">
    <name type="scientific">Akanthomyces lecanii RCEF 1005</name>
    <dbReference type="NCBI Taxonomy" id="1081108"/>
    <lineage>
        <taxon>Eukaryota</taxon>
        <taxon>Fungi</taxon>
        <taxon>Dikarya</taxon>
        <taxon>Ascomycota</taxon>
        <taxon>Pezizomycotina</taxon>
        <taxon>Sordariomycetes</taxon>
        <taxon>Hypocreomycetidae</taxon>
        <taxon>Hypocreales</taxon>
        <taxon>Cordycipitaceae</taxon>
        <taxon>Akanthomyces</taxon>
        <taxon>Cordyceps confragosa</taxon>
    </lineage>
</organism>
<dbReference type="AlphaFoldDB" id="A0A162KK90"/>
<keyword evidence="4" id="KW-1185">Reference proteome</keyword>
<keyword evidence="2" id="KW-1133">Transmembrane helix</keyword>
<comment type="caution">
    <text evidence="3">The sequence shown here is derived from an EMBL/GenBank/DDBJ whole genome shotgun (WGS) entry which is preliminary data.</text>
</comment>
<evidence type="ECO:0000313" key="4">
    <source>
        <dbReference type="Proteomes" id="UP000076881"/>
    </source>
</evidence>
<keyword evidence="2" id="KW-0472">Membrane</keyword>
<reference evidence="3 4" key="1">
    <citation type="journal article" date="2016" name="Genome Biol. Evol.">
        <title>Divergent and convergent evolution of fungal pathogenicity.</title>
        <authorList>
            <person name="Shang Y."/>
            <person name="Xiao G."/>
            <person name="Zheng P."/>
            <person name="Cen K."/>
            <person name="Zhan S."/>
            <person name="Wang C."/>
        </authorList>
    </citation>
    <scope>NUCLEOTIDE SEQUENCE [LARGE SCALE GENOMIC DNA]</scope>
    <source>
        <strain evidence="3 4">RCEF 1005</strain>
    </source>
</reference>
<gene>
    <name evidence="3" type="ORF">LEL_05902</name>
</gene>
<accession>A0A162KK90</accession>
<dbReference type="Proteomes" id="UP000076881">
    <property type="component" value="Unassembled WGS sequence"/>
</dbReference>
<dbReference type="InterPro" id="IPR021822">
    <property type="entry name" value="DUF3405"/>
</dbReference>
<dbReference type="EMBL" id="AZHF01000004">
    <property type="protein sequence ID" value="OAA76218.1"/>
    <property type="molecule type" value="Genomic_DNA"/>
</dbReference>
<proteinExistence type="predicted"/>
<protein>
    <recommendedName>
        <fullName evidence="5">Major facilitator superfamily transporter</fullName>
    </recommendedName>
</protein>
<evidence type="ECO:0000256" key="1">
    <source>
        <dbReference type="SAM" id="MobiDB-lite"/>
    </source>
</evidence>
<dbReference type="Pfam" id="PF11885">
    <property type="entry name" value="DUF3405"/>
    <property type="match status" value="1"/>
</dbReference>